<keyword evidence="2" id="KW-0966">Cell projection</keyword>
<name>A0A5J4VLY0_9EUKA</name>
<keyword evidence="2" id="KW-0969">Cilium</keyword>
<organism evidence="2 3">
    <name type="scientific">Streblomastix strix</name>
    <dbReference type="NCBI Taxonomy" id="222440"/>
    <lineage>
        <taxon>Eukaryota</taxon>
        <taxon>Metamonada</taxon>
        <taxon>Preaxostyla</taxon>
        <taxon>Oxymonadida</taxon>
        <taxon>Streblomastigidae</taxon>
        <taxon>Streblomastix</taxon>
    </lineage>
</organism>
<dbReference type="PANTHER" id="PTHR34649:SF1">
    <property type="entry name" value="CILIA- AND FLAGELLA-ASSOCIATED PROTEIN 99"/>
    <property type="match status" value="1"/>
</dbReference>
<keyword evidence="2" id="KW-0282">Flagellum</keyword>
<proteinExistence type="predicted"/>
<dbReference type="EMBL" id="SNRW01006236">
    <property type="protein sequence ID" value="KAA6383454.1"/>
    <property type="molecule type" value="Genomic_DNA"/>
</dbReference>
<evidence type="ECO:0000256" key="1">
    <source>
        <dbReference type="SAM" id="MobiDB-lite"/>
    </source>
</evidence>
<feature type="non-terminal residue" evidence="2">
    <location>
        <position position="270"/>
    </location>
</feature>
<dbReference type="OrthoDB" id="10262255at2759"/>
<comment type="caution">
    <text evidence="2">The sequence shown here is derived from an EMBL/GenBank/DDBJ whole genome shotgun (WGS) entry which is preliminary data.</text>
</comment>
<gene>
    <name evidence="2" type="ORF">EZS28_021016</name>
</gene>
<feature type="compositionally biased region" description="Basic and acidic residues" evidence="1">
    <location>
        <begin position="243"/>
        <end position="252"/>
    </location>
</feature>
<dbReference type="PANTHER" id="PTHR34649">
    <property type="entry name" value="CILIA- AND FLAGELLA-ASSOCIATED PROTEIN 99"/>
    <property type="match status" value="1"/>
</dbReference>
<dbReference type="InterPro" id="IPR039341">
    <property type="entry name" value="CFAP99"/>
</dbReference>
<dbReference type="AlphaFoldDB" id="A0A5J4VLY0"/>
<sequence>MAQPVDDHKAPGELINYLSNLYKGFDPSTETIEAYSEMYFETHNVPNKDDMDFLREIIHGCTRFQPLLNAVVIPFLERSAISLKSDSGLYLVISYMALLAIEELSFDNLRIFILTQKAMKMASLLKYIYDPENFEKIFKVQWCRNYDASFVMEIYDRMMKYESAFLELIEELDQRVNGKMALTKASSSSQMKGAQSTSRKAHSTVIKPFKLTSPKPRKVEAPKVFSTSFMANPIPETHYTGPKKIEKKEKIIDPAPFNLSTPPKPEKLQK</sequence>
<evidence type="ECO:0000313" key="2">
    <source>
        <dbReference type="EMBL" id="KAA6383454.1"/>
    </source>
</evidence>
<reference evidence="2 3" key="1">
    <citation type="submission" date="2019-03" db="EMBL/GenBank/DDBJ databases">
        <title>Single cell metagenomics reveals metabolic interactions within the superorganism composed of flagellate Streblomastix strix and complex community of Bacteroidetes bacteria on its surface.</title>
        <authorList>
            <person name="Treitli S.C."/>
            <person name="Kolisko M."/>
            <person name="Husnik F."/>
            <person name="Keeling P."/>
            <person name="Hampl V."/>
        </authorList>
    </citation>
    <scope>NUCLEOTIDE SEQUENCE [LARGE SCALE GENOMIC DNA]</scope>
    <source>
        <strain evidence="2">ST1C</strain>
    </source>
</reference>
<feature type="region of interest" description="Disordered" evidence="1">
    <location>
        <begin position="236"/>
        <end position="270"/>
    </location>
</feature>
<dbReference type="Proteomes" id="UP000324800">
    <property type="component" value="Unassembled WGS sequence"/>
</dbReference>
<evidence type="ECO:0000313" key="3">
    <source>
        <dbReference type="Proteomes" id="UP000324800"/>
    </source>
</evidence>
<accession>A0A5J4VLY0</accession>
<feature type="region of interest" description="Disordered" evidence="1">
    <location>
        <begin position="183"/>
        <end position="207"/>
    </location>
</feature>
<protein>
    <submittedName>
        <fullName evidence="2">Putative flagellar associated protein</fullName>
    </submittedName>
</protein>
<feature type="compositionally biased region" description="Polar residues" evidence="1">
    <location>
        <begin position="184"/>
        <end position="198"/>
    </location>
</feature>